<gene>
    <name evidence="1" type="ORF">NON19_04745</name>
</gene>
<keyword evidence="2" id="KW-1185">Reference proteome</keyword>
<sequence>MQHGKENDRYGLERTFIAAMQGVLVTVADIMVSTDFAPTELHSNVGPTFEFYDFTMEKASKLHQLIGLCEDAMVYFPQLGGDNSVYWLLKKMPDV</sequence>
<evidence type="ECO:0000313" key="2">
    <source>
        <dbReference type="Proteomes" id="UP001206206"/>
    </source>
</evidence>
<dbReference type="EMBL" id="JANFNH010000002">
    <property type="protein sequence ID" value="MCQ4041352.1"/>
    <property type="molecule type" value="Genomic_DNA"/>
</dbReference>
<reference evidence="1 2" key="1">
    <citation type="submission" date="2022-06" db="EMBL/GenBank/DDBJ databases">
        <title>Draft genome sequence of type strain Streptomyces rubrisoli DSM 42083.</title>
        <authorList>
            <person name="Duangmal K."/>
            <person name="Klaysubun C."/>
        </authorList>
    </citation>
    <scope>NUCLEOTIDE SEQUENCE [LARGE SCALE GENOMIC DNA]</scope>
    <source>
        <strain evidence="1 2">DSM 42083</strain>
    </source>
</reference>
<protein>
    <submittedName>
        <fullName evidence="1">Uncharacterized protein</fullName>
    </submittedName>
</protein>
<comment type="caution">
    <text evidence="1">The sequence shown here is derived from an EMBL/GenBank/DDBJ whole genome shotgun (WGS) entry which is preliminary data.</text>
</comment>
<accession>A0ABT1P7J5</accession>
<proteinExistence type="predicted"/>
<dbReference type="Proteomes" id="UP001206206">
    <property type="component" value="Unassembled WGS sequence"/>
</dbReference>
<organism evidence="1 2">
    <name type="scientific">Streptantibioticus rubrisoli</name>
    <dbReference type="NCBI Taxonomy" id="1387313"/>
    <lineage>
        <taxon>Bacteria</taxon>
        <taxon>Bacillati</taxon>
        <taxon>Actinomycetota</taxon>
        <taxon>Actinomycetes</taxon>
        <taxon>Kitasatosporales</taxon>
        <taxon>Streptomycetaceae</taxon>
        <taxon>Streptantibioticus</taxon>
    </lineage>
</organism>
<dbReference type="RefSeq" id="WP_255925315.1">
    <property type="nucleotide sequence ID" value="NZ_JANFNH010000002.1"/>
</dbReference>
<name>A0ABT1P7J5_9ACTN</name>
<evidence type="ECO:0000313" key="1">
    <source>
        <dbReference type="EMBL" id="MCQ4041352.1"/>
    </source>
</evidence>